<dbReference type="Gramene" id="Mp7g09840.1">
    <property type="protein sequence ID" value="Mp7g09840.1.cds1"/>
    <property type="gene ID" value="Mp7g09840"/>
</dbReference>
<sequence>MHTNRTHSLESVESTDRGLIRTRRRSCCPLRSDLLRRLRRKLTERWPSASSLTEGIGKGGRQQQQQQVDFVLLLCQRASLPPSLPRVEGPDGSHLSKFAARTVHVEVDEANLKRTRNERSRPSIHPSIHPGAG</sequence>
<organism evidence="2 3">
    <name type="scientific">Marchantia polymorpha</name>
    <name type="common">Common liverwort</name>
    <name type="synonym">Marchantia aquatica</name>
    <dbReference type="NCBI Taxonomy" id="3197"/>
    <lineage>
        <taxon>Eukaryota</taxon>
        <taxon>Viridiplantae</taxon>
        <taxon>Streptophyta</taxon>
        <taxon>Embryophyta</taxon>
        <taxon>Marchantiophyta</taxon>
        <taxon>Marchantiopsida</taxon>
        <taxon>Marchantiidae</taxon>
        <taxon>Marchantiales</taxon>
        <taxon>Marchantiaceae</taxon>
        <taxon>Marchantia</taxon>
    </lineage>
</organism>
<evidence type="ECO:0000313" key="2">
    <source>
        <dbReference type="EMBL" id="PTQ49093.1"/>
    </source>
</evidence>
<dbReference type="AlphaFoldDB" id="A0A2R6XSK5"/>
<evidence type="ECO:0000313" key="3">
    <source>
        <dbReference type="Proteomes" id="UP000244005"/>
    </source>
</evidence>
<protein>
    <submittedName>
        <fullName evidence="2">Uncharacterized protein</fullName>
    </submittedName>
</protein>
<reference evidence="3" key="1">
    <citation type="journal article" date="2017" name="Cell">
        <title>Insights into land plant evolution garnered from the Marchantia polymorpha genome.</title>
        <authorList>
            <person name="Bowman J.L."/>
            <person name="Kohchi T."/>
            <person name="Yamato K.T."/>
            <person name="Jenkins J."/>
            <person name="Shu S."/>
            <person name="Ishizaki K."/>
            <person name="Yamaoka S."/>
            <person name="Nishihama R."/>
            <person name="Nakamura Y."/>
            <person name="Berger F."/>
            <person name="Adam C."/>
            <person name="Aki S.S."/>
            <person name="Althoff F."/>
            <person name="Araki T."/>
            <person name="Arteaga-Vazquez M.A."/>
            <person name="Balasubrmanian S."/>
            <person name="Barry K."/>
            <person name="Bauer D."/>
            <person name="Boehm C.R."/>
            <person name="Briginshaw L."/>
            <person name="Caballero-Perez J."/>
            <person name="Catarino B."/>
            <person name="Chen F."/>
            <person name="Chiyoda S."/>
            <person name="Chovatia M."/>
            <person name="Davies K.M."/>
            <person name="Delmans M."/>
            <person name="Demura T."/>
            <person name="Dierschke T."/>
            <person name="Dolan L."/>
            <person name="Dorantes-Acosta A.E."/>
            <person name="Eklund D.M."/>
            <person name="Florent S.N."/>
            <person name="Flores-Sandoval E."/>
            <person name="Fujiyama A."/>
            <person name="Fukuzawa H."/>
            <person name="Galik B."/>
            <person name="Grimanelli D."/>
            <person name="Grimwood J."/>
            <person name="Grossniklaus U."/>
            <person name="Hamada T."/>
            <person name="Haseloff J."/>
            <person name="Hetherington A.J."/>
            <person name="Higo A."/>
            <person name="Hirakawa Y."/>
            <person name="Hundley H.N."/>
            <person name="Ikeda Y."/>
            <person name="Inoue K."/>
            <person name="Inoue S.I."/>
            <person name="Ishida S."/>
            <person name="Jia Q."/>
            <person name="Kakita M."/>
            <person name="Kanazawa T."/>
            <person name="Kawai Y."/>
            <person name="Kawashima T."/>
            <person name="Kennedy M."/>
            <person name="Kinose K."/>
            <person name="Kinoshita T."/>
            <person name="Kohara Y."/>
            <person name="Koide E."/>
            <person name="Komatsu K."/>
            <person name="Kopischke S."/>
            <person name="Kubo M."/>
            <person name="Kyozuka J."/>
            <person name="Lagercrantz U."/>
            <person name="Lin S.S."/>
            <person name="Lindquist E."/>
            <person name="Lipzen A.M."/>
            <person name="Lu C.W."/>
            <person name="De Luna E."/>
            <person name="Martienssen R.A."/>
            <person name="Minamino N."/>
            <person name="Mizutani M."/>
            <person name="Mizutani M."/>
            <person name="Mochizuki N."/>
            <person name="Monte I."/>
            <person name="Mosher R."/>
            <person name="Nagasaki H."/>
            <person name="Nakagami H."/>
            <person name="Naramoto S."/>
            <person name="Nishitani K."/>
            <person name="Ohtani M."/>
            <person name="Okamoto T."/>
            <person name="Okumura M."/>
            <person name="Phillips J."/>
            <person name="Pollak B."/>
            <person name="Reinders A."/>
            <person name="Rovekamp M."/>
            <person name="Sano R."/>
            <person name="Sawa S."/>
            <person name="Schmid M.W."/>
            <person name="Shirakawa M."/>
            <person name="Solano R."/>
            <person name="Spunde A."/>
            <person name="Suetsugu N."/>
            <person name="Sugano S."/>
            <person name="Sugiyama A."/>
            <person name="Sun R."/>
            <person name="Suzuki Y."/>
            <person name="Takenaka M."/>
            <person name="Takezawa D."/>
            <person name="Tomogane H."/>
            <person name="Tsuzuki M."/>
            <person name="Ueda T."/>
            <person name="Umeda M."/>
            <person name="Ward J.M."/>
            <person name="Watanabe Y."/>
            <person name="Yazaki K."/>
            <person name="Yokoyama R."/>
            <person name="Yoshitake Y."/>
            <person name="Yotsui I."/>
            <person name="Zachgo S."/>
            <person name="Schmutz J."/>
        </authorList>
    </citation>
    <scope>NUCLEOTIDE SEQUENCE [LARGE SCALE GENOMIC DNA]</scope>
    <source>
        <strain evidence="3">Tak-1</strain>
    </source>
</reference>
<evidence type="ECO:0000256" key="1">
    <source>
        <dbReference type="SAM" id="MobiDB-lite"/>
    </source>
</evidence>
<gene>
    <name evidence="2" type="ORF">MARPO_0003s0004</name>
</gene>
<dbReference type="EMBL" id="KZ772675">
    <property type="protein sequence ID" value="PTQ49093.1"/>
    <property type="molecule type" value="Genomic_DNA"/>
</dbReference>
<feature type="region of interest" description="Disordered" evidence="1">
    <location>
        <begin position="109"/>
        <end position="133"/>
    </location>
</feature>
<keyword evidence="3" id="KW-1185">Reference proteome</keyword>
<feature type="compositionally biased region" description="Basic and acidic residues" evidence="1">
    <location>
        <begin position="109"/>
        <end position="121"/>
    </location>
</feature>
<proteinExistence type="predicted"/>
<accession>A0A2R6XSK5</accession>
<dbReference type="Proteomes" id="UP000244005">
    <property type="component" value="Unassembled WGS sequence"/>
</dbReference>
<name>A0A2R6XSK5_MARPO</name>